<keyword evidence="3" id="KW-0812">Transmembrane</keyword>
<comment type="caution">
    <text evidence="4">The sequence shown here is derived from an EMBL/GenBank/DDBJ whole genome shotgun (WGS) entry which is preliminary data.</text>
</comment>
<dbReference type="EMBL" id="VLXZ01000001">
    <property type="protein sequence ID" value="TSB48270.1"/>
    <property type="molecule type" value="Genomic_DNA"/>
</dbReference>
<feature type="transmembrane region" description="Helical" evidence="3">
    <location>
        <begin position="47"/>
        <end position="69"/>
    </location>
</feature>
<dbReference type="Gene3D" id="1.20.1530.20">
    <property type="match status" value="1"/>
</dbReference>
<feature type="transmembrane region" description="Helical" evidence="3">
    <location>
        <begin position="151"/>
        <end position="172"/>
    </location>
</feature>
<dbReference type="RefSeq" id="WP_143846615.1">
    <property type="nucleotide sequence ID" value="NZ_VLXZ01000001.1"/>
</dbReference>
<evidence type="ECO:0000256" key="2">
    <source>
        <dbReference type="ARBA" id="ARBA00022448"/>
    </source>
</evidence>
<dbReference type="PANTHER" id="PTHR36838:SF3">
    <property type="entry name" value="TRANSPORTER AUXIN EFFLUX CARRIER EC FAMILY"/>
    <property type="match status" value="1"/>
</dbReference>
<feature type="transmembrane region" description="Helical" evidence="3">
    <location>
        <begin position="225"/>
        <end position="241"/>
    </location>
</feature>
<organism evidence="4 5">
    <name type="scientific">Alkalicoccobacillus porphyridii</name>
    <dbReference type="NCBI Taxonomy" id="2597270"/>
    <lineage>
        <taxon>Bacteria</taxon>
        <taxon>Bacillati</taxon>
        <taxon>Bacillota</taxon>
        <taxon>Bacilli</taxon>
        <taxon>Bacillales</taxon>
        <taxon>Bacillaceae</taxon>
        <taxon>Alkalicoccobacillus</taxon>
    </lineage>
</organism>
<evidence type="ECO:0000256" key="3">
    <source>
        <dbReference type="SAM" id="Phobius"/>
    </source>
</evidence>
<evidence type="ECO:0000313" key="4">
    <source>
        <dbReference type="EMBL" id="TSB48270.1"/>
    </source>
</evidence>
<dbReference type="OrthoDB" id="2840521at2"/>
<reference evidence="4 5" key="1">
    <citation type="submission" date="2019-07" db="EMBL/GenBank/DDBJ databases">
        <authorList>
            <person name="Park Y.J."/>
            <person name="Jeong S.E."/>
            <person name="Jung H.S."/>
        </authorList>
    </citation>
    <scope>NUCLEOTIDE SEQUENCE [LARGE SCALE GENOMIC DNA]</scope>
    <source>
        <strain evidence="5">P16(2019)</strain>
    </source>
</reference>
<protein>
    <recommendedName>
        <fullName evidence="6">AEC family transporter</fullName>
    </recommendedName>
</protein>
<gene>
    <name evidence="4" type="ORF">FN960_01585</name>
</gene>
<name>A0A554A3K4_9BACI</name>
<dbReference type="InterPro" id="IPR038770">
    <property type="entry name" value="Na+/solute_symporter_sf"/>
</dbReference>
<feature type="transmembrane region" description="Helical" evidence="3">
    <location>
        <begin position="247"/>
        <end position="270"/>
    </location>
</feature>
<feature type="transmembrane region" description="Helical" evidence="3">
    <location>
        <begin position="184"/>
        <end position="204"/>
    </location>
</feature>
<evidence type="ECO:0000313" key="5">
    <source>
        <dbReference type="Proteomes" id="UP000318521"/>
    </source>
</evidence>
<evidence type="ECO:0000256" key="1">
    <source>
        <dbReference type="ARBA" id="ARBA00004127"/>
    </source>
</evidence>
<feature type="transmembrane region" description="Helical" evidence="3">
    <location>
        <begin position="20"/>
        <end position="41"/>
    </location>
</feature>
<feature type="transmembrane region" description="Helical" evidence="3">
    <location>
        <begin position="81"/>
        <end position="104"/>
    </location>
</feature>
<dbReference type="PANTHER" id="PTHR36838">
    <property type="entry name" value="AUXIN EFFLUX CARRIER FAMILY PROTEIN"/>
    <property type="match status" value="1"/>
</dbReference>
<dbReference type="Proteomes" id="UP000318521">
    <property type="component" value="Unassembled WGS sequence"/>
</dbReference>
<feature type="transmembrane region" description="Helical" evidence="3">
    <location>
        <begin position="282"/>
        <end position="300"/>
    </location>
</feature>
<dbReference type="GO" id="GO:0012505">
    <property type="term" value="C:endomembrane system"/>
    <property type="evidence" value="ECO:0007669"/>
    <property type="project" value="UniProtKB-SubCell"/>
</dbReference>
<evidence type="ECO:0008006" key="6">
    <source>
        <dbReference type="Google" id="ProtNLM"/>
    </source>
</evidence>
<comment type="subcellular location">
    <subcellularLocation>
        <location evidence="1">Endomembrane system</location>
        <topology evidence="1">Multi-pass membrane protein</topology>
    </subcellularLocation>
</comment>
<dbReference type="AlphaFoldDB" id="A0A554A3K4"/>
<sequence length="303" mass="33633">MFADTQRLPGWFPLSKFLSICIRVVLLGINPIILIGAFWYVELTNPNLIYLPMLGIFTIMLGGLFGVFLSKYNKLSRAQTGSMFVTGSFINLGSFGSLFCVLLLGEESLAYVVMFRLFEELFYYTVCYPIAKSFGQAKKSDETLKSRVHMILKDPFIMITFCAVITGGLLNLSPWERLDGYGELNQILVPLSVVILLIPVGFSMRLTSVKKHLKLGLSLSVAKNVIVPVCVISLALLLGLGEMYDGYLIQVILVLTVMPTAVSSLVPPQIFKLDVELANSNWIINTALLIITIPFLYLIISVL</sequence>
<keyword evidence="2" id="KW-0813">Transport</keyword>
<keyword evidence="5" id="KW-1185">Reference proteome</keyword>
<accession>A0A554A3K4</accession>
<proteinExistence type="predicted"/>
<keyword evidence="3" id="KW-0472">Membrane</keyword>
<keyword evidence="3" id="KW-1133">Transmembrane helix</keyword>